<reference evidence="8" key="1">
    <citation type="submission" date="2020-06" db="EMBL/GenBank/DDBJ databases">
        <title>Draft genome sequences of strains closely related to Aspergillus parafelis and Aspergillus hiratsukae.</title>
        <authorList>
            <person name="Dos Santos R.A.C."/>
            <person name="Rivero-Menendez O."/>
            <person name="Steenwyk J.L."/>
            <person name="Mead M.E."/>
            <person name="Goldman G.H."/>
            <person name="Alastruey-Izquierdo A."/>
            <person name="Rokas A."/>
        </authorList>
    </citation>
    <scope>NUCLEOTIDE SEQUENCE</scope>
    <source>
        <strain evidence="8">CNM-CM7691</strain>
    </source>
</reference>
<proteinExistence type="inferred from homology"/>
<comment type="catalytic activity">
    <reaction evidence="4">
        <text>a secondary aliphatic amine + O2 + H2O = a primary amine + an aldehyde + H2O2</text>
        <dbReference type="Rhea" id="RHEA:26414"/>
        <dbReference type="ChEBI" id="CHEBI:15377"/>
        <dbReference type="ChEBI" id="CHEBI:15379"/>
        <dbReference type="ChEBI" id="CHEBI:16240"/>
        <dbReference type="ChEBI" id="CHEBI:17478"/>
        <dbReference type="ChEBI" id="CHEBI:58855"/>
        <dbReference type="ChEBI" id="CHEBI:65296"/>
        <dbReference type="EC" id="1.4.3.4"/>
    </reaction>
</comment>
<accession>A0A8H6R0C9</accession>
<dbReference type="Proteomes" id="UP000641853">
    <property type="component" value="Unassembled WGS sequence"/>
</dbReference>
<dbReference type="InterPro" id="IPR050703">
    <property type="entry name" value="Flavin_MAO"/>
</dbReference>
<dbReference type="Pfam" id="PF01593">
    <property type="entry name" value="Amino_oxidase"/>
    <property type="match status" value="1"/>
</dbReference>
<dbReference type="Gene3D" id="1.10.405.10">
    <property type="entry name" value="Guanine Nucleotide Dissociation Inhibitor, domain 1"/>
    <property type="match status" value="1"/>
</dbReference>
<name>A0A8H6R0C9_9EURO</name>
<keyword evidence="3 6" id="KW-0560">Oxidoreductase</keyword>
<dbReference type="SUPFAM" id="SSF51905">
    <property type="entry name" value="FAD/NAD(P)-binding domain"/>
    <property type="match status" value="1"/>
</dbReference>
<dbReference type="GO" id="GO:0097621">
    <property type="term" value="F:monoamine oxidase activity"/>
    <property type="evidence" value="ECO:0007669"/>
    <property type="project" value="UniProtKB-EC"/>
</dbReference>
<comment type="cofactor">
    <cofactor evidence="1 6">
        <name>FAD</name>
        <dbReference type="ChEBI" id="CHEBI:57692"/>
    </cofactor>
</comment>
<dbReference type="AlphaFoldDB" id="A0A8H6R0C9"/>
<evidence type="ECO:0000313" key="8">
    <source>
        <dbReference type="EMBL" id="KAF7181176.1"/>
    </source>
</evidence>
<dbReference type="Gene3D" id="3.50.50.60">
    <property type="entry name" value="FAD/NAD(P)-binding domain"/>
    <property type="match status" value="1"/>
</dbReference>
<comment type="caution">
    <text evidence="8">The sequence shown here is derived from an EMBL/GenBank/DDBJ whole genome shotgun (WGS) entry which is preliminary data.</text>
</comment>
<evidence type="ECO:0000256" key="3">
    <source>
        <dbReference type="ARBA" id="ARBA00023002"/>
    </source>
</evidence>
<evidence type="ECO:0000256" key="5">
    <source>
        <dbReference type="PIRSR" id="PIRSR601613-1"/>
    </source>
</evidence>
<dbReference type="PRINTS" id="PR00757">
    <property type="entry name" value="AMINEOXDASEF"/>
</dbReference>
<evidence type="ECO:0000259" key="7">
    <source>
        <dbReference type="Pfam" id="PF01593"/>
    </source>
</evidence>
<dbReference type="InterPro" id="IPR036188">
    <property type="entry name" value="FAD/NAD-bd_sf"/>
</dbReference>
<feature type="binding site" evidence="5">
    <location>
        <position position="224"/>
    </location>
    <ligand>
        <name>FAD</name>
        <dbReference type="ChEBI" id="CHEBI:57692"/>
    </ligand>
</feature>
<dbReference type="EMBL" id="JACBAG010001820">
    <property type="protein sequence ID" value="KAF7181176.1"/>
    <property type="molecule type" value="Genomic_DNA"/>
</dbReference>
<organism evidence="8 9">
    <name type="scientific">Aspergillus felis</name>
    <dbReference type="NCBI Taxonomy" id="1287682"/>
    <lineage>
        <taxon>Eukaryota</taxon>
        <taxon>Fungi</taxon>
        <taxon>Dikarya</taxon>
        <taxon>Ascomycota</taxon>
        <taxon>Pezizomycotina</taxon>
        <taxon>Eurotiomycetes</taxon>
        <taxon>Eurotiomycetidae</taxon>
        <taxon>Eurotiales</taxon>
        <taxon>Aspergillaceae</taxon>
        <taxon>Aspergillus</taxon>
        <taxon>Aspergillus subgen. Fumigati</taxon>
    </lineage>
</organism>
<dbReference type="InterPro" id="IPR002937">
    <property type="entry name" value="Amino_oxidase"/>
</dbReference>
<evidence type="ECO:0000256" key="6">
    <source>
        <dbReference type="RuleBase" id="RU362067"/>
    </source>
</evidence>
<gene>
    <name evidence="8" type="ORF">CNMCM7691_000305</name>
</gene>
<evidence type="ECO:0000256" key="1">
    <source>
        <dbReference type="ARBA" id="ARBA00001974"/>
    </source>
</evidence>
<dbReference type="PANTHER" id="PTHR43563">
    <property type="entry name" value="AMINE OXIDASE"/>
    <property type="match status" value="1"/>
</dbReference>
<sequence>MEIFDVAVIGAGMAGITAARDLSKKGFSVVLLEARDRVGGRTYLEQALGDTIELGGAYVHWTQPHVWHELQKHGIGILPPLSTSKAYWLADGNMHSGTEQEYYDALDPAMAQLFADARARFPLPWMINAVENSDMECETIEDRINSLGLDSYHRDLLDSALAGVVHNHKVHGIAQLLHCVATYFGDYKAFFETASFWAIEGGTKRLIDAILSESTAELRLSTPVSAIQDRGSQVSITTRAGQSILARAAIVAVPVNTLGDIKISPSLPHPASTMVAEKNPVMASKIWARVRGKIEPFTGFAPVGKHPLNAVRTERYHDGDTLIMCICSDAAAIRGDDQVAVQNALRKFVPGIEVIEIASHSWVEDEFSKGGWMMHRPGHMTGGAAHIRQGHGRIRFCGGDIAALDVGSIEGAMASAAAAARDTAAVLSTTKTRSFRL</sequence>
<keyword evidence="6" id="KW-0285">Flavoprotein</keyword>
<dbReference type="InterPro" id="IPR001613">
    <property type="entry name" value="Flavin_amine_oxidase"/>
</dbReference>
<feature type="domain" description="Amine oxidase" evidence="7">
    <location>
        <begin position="13"/>
        <end position="422"/>
    </location>
</feature>
<keyword evidence="6" id="KW-0274">FAD</keyword>
<evidence type="ECO:0000256" key="2">
    <source>
        <dbReference type="ARBA" id="ARBA00005995"/>
    </source>
</evidence>
<dbReference type="Gene3D" id="3.90.660.10">
    <property type="match status" value="1"/>
</dbReference>
<protein>
    <recommendedName>
        <fullName evidence="6">Amine oxidase</fullName>
        <ecNumber evidence="6">1.4.3.-</ecNumber>
    </recommendedName>
</protein>
<dbReference type="EC" id="1.4.3.-" evidence="6"/>
<feature type="binding site" evidence="5">
    <location>
        <begin position="33"/>
        <end position="34"/>
    </location>
    <ligand>
        <name>FAD</name>
        <dbReference type="ChEBI" id="CHEBI:57692"/>
    </ligand>
</feature>
<evidence type="ECO:0000256" key="4">
    <source>
        <dbReference type="ARBA" id="ARBA00048448"/>
    </source>
</evidence>
<evidence type="ECO:0000313" key="9">
    <source>
        <dbReference type="Proteomes" id="UP000641853"/>
    </source>
</evidence>
<dbReference type="PANTHER" id="PTHR43563:SF1">
    <property type="entry name" value="AMINE OXIDASE [FLAVIN-CONTAINING] B"/>
    <property type="match status" value="1"/>
</dbReference>
<keyword evidence="9" id="KW-1185">Reference proteome</keyword>
<comment type="similarity">
    <text evidence="2 6">Belongs to the flavin monoamine oxidase family.</text>
</comment>